<dbReference type="HOGENOM" id="CLU_066192_44_4_9"/>
<dbReference type="AlphaFoldDB" id="A8SN28"/>
<dbReference type="SUPFAM" id="SSF47413">
    <property type="entry name" value="lambda repressor-like DNA-binding domains"/>
    <property type="match status" value="1"/>
</dbReference>
<reference evidence="3 4" key="2">
    <citation type="submission" date="2007-09" db="EMBL/GenBank/DDBJ databases">
        <authorList>
            <person name="Fulton L."/>
            <person name="Clifton S."/>
            <person name="Fulton B."/>
            <person name="Xu J."/>
            <person name="Minx P."/>
            <person name="Pepin K.H."/>
            <person name="Johnson M."/>
            <person name="Thiruvilangam P."/>
            <person name="Bhonagiri V."/>
            <person name="Nash W.E."/>
            <person name="Mardis E.R."/>
            <person name="Wilson R.K."/>
        </authorList>
    </citation>
    <scope>NUCLEOTIDE SEQUENCE [LARGE SCALE GENOMIC DNA]</scope>
    <source>
        <strain evidence="3 4">ATCC 33270</strain>
    </source>
</reference>
<dbReference type="GO" id="GO:0003677">
    <property type="term" value="F:DNA binding"/>
    <property type="evidence" value="ECO:0007669"/>
    <property type="project" value="UniProtKB-KW"/>
</dbReference>
<keyword evidence="1 3" id="KW-0238">DNA-binding</keyword>
<evidence type="ECO:0000313" key="3">
    <source>
        <dbReference type="EMBL" id="EDP23722.1"/>
    </source>
</evidence>
<dbReference type="PANTHER" id="PTHR46558:SF4">
    <property type="entry name" value="DNA-BIDING PHAGE PROTEIN"/>
    <property type="match status" value="1"/>
</dbReference>
<evidence type="ECO:0000313" key="4">
    <source>
        <dbReference type="Proteomes" id="UP000003162"/>
    </source>
</evidence>
<name>A8SN28_9FIRM</name>
<dbReference type="SMART" id="SM00530">
    <property type="entry name" value="HTH_XRE"/>
    <property type="match status" value="1"/>
</dbReference>
<dbReference type="PANTHER" id="PTHR46558">
    <property type="entry name" value="TRACRIPTIONAL REGULATORY PROTEIN-RELATED-RELATED"/>
    <property type="match status" value="1"/>
</dbReference>
<protein>
    <submittedName>
        <fullName evidence="3">DNA-binding helix-turn-helix protein</fullName>
    </submittedName>
</protein>
<organism evidence="3 4">
    <name type="scientific">Parvimonas micra ATCC 33270</name>
    <dbReference type="NCBI Taxonomy" id="411465"/>
    <lineage>
        <taxon>Bacteria</taxon>
        <taxon>Bacillati</taxon>
        <taxon>Bacillota</taxon>
        <taxon>Tissierellia</taxon>
        <taxon>Tissierellales</taxon>
        <taxon>Peptoniphilaceae</taxon>
        <taxon>Parvimonas</taxon>
    </lineage>
</organism>
<dbReference type="eggNOG" id="COG1476">
    <property type="taxonomic scope" value="Bacteria"/>
</dbReference>
<reference evidence="3 4" key="1">
    <citation type="submission" date="2007-09" db="EMBL/GenBank/DDBJ databases">
        <title>Draft genome sequence of Peptostreptococcus micros (ATCC 33270).</title>
        <authorList>
            <person name="Sudarsanam P."/>
            <person name="Ley R."/>
            <person name="Guruge J."/>
            <person name="Turnbaugh P.J."/>
            <person name="Mahowald M."/>
            <person name="Liep D."/>
            <person name="Gordon J."/>
        </authorList>
    </citation>
    <scope>NUCLEOTIDE SEQUENCE [LARGE SCALE GENOMIC DNA]</scope>
    <source>
        <strain evidence="3 4">ATCC 33270</strain>
    </source>
</reference>
<accession>A8SN28</accession>
<dbReference type="PROSITE" id="PS50943">
    <property type="entry name" value="HTH_CROC1"/>
    <property type="match status" value="1"/>
</dbReference>
<dbReference type="InterPro" id="IPR010982">
    <property type="entry name" value="Lambda_DNA-bd_dom_sf"/>
</dbReference>
<dbReference type="Proteomes" id="UP000003162">
    <property type="component" value="Unassembled WGS sequence"/>
</dbReference>
<sequence>MVFYKRGELMNNKLSEKNNVEKFRVEKELSQRELANLIGVSTETVVSIENGSFIPDIRLALTISTELNKKFGEVFFFNAGCKIF</sequence>
<evidence type="ECO:0000259" key="2">
    <source>
        <dbReference type="PROSITE" id="PS50943"/>
    </source>
</evidence>
<proteinExistence type="predicted"/>
<feature type="domain" description="HTH cro/C1-type" evidence="2">
    <location>
        <begin position="20"/>
        <end position="74"/>
    </location>
</feature>
<evidence type="ECO:0000256" key="1">
    <source>
        <dbReference type="ARBA" id="ARBA00023125"/>
    </source>
</evidence>
<comment type="caution">
    <text evidence="3">The sequence shown here is derived from an EMBL/GenBank/DDBJ whole genome shotgun (WGS) entry which is preliminary data.</text>
</comment>
<dbReference type="EMBL" id="ABEE02000017">
    <property type="protein sequence ID" value="EDP23722.1"/>
    <property type="molecule type" value="Genomic_DNA"/>
</dbReference>
<dbReference type="InterPro" id="IPR001387">
    <property type="entry name" value="Cro/C1-type_HTH"/>
</dbReference>
<dbReference type="CDD" id="cd00093">
    <property type="entry name" value="HTH_XRE"/>
    <property type="match status" value="1"/>
</dbReference>
<gene>
    <name evidence="3" type="ORF">PEPMIC_01528</name>
</gene>
<dbReference type="Gene3D" id="1.10.260.40">
    <property type="entry name" value="lambda repressor-like DNA-binding domains"/>
    <property type="match status" value="1"/>
</dbReference>
<dbReference type="Pfam" id="PF01381">
    <property type="entry name" value="HTH_3"/>
    <property type="match status" value="1"/>
</dbReference>